<feature type="domain" description="EF-hand" evidence="5">
    <location>
        <begin position="2327"/>
        <end position="2362"/>
    </location>
</feature>
<evidence type="ECO:0000313" key="6">
    <source>
        <dbReference type="EMBL" id="GMI04187.1"/>
    </source>
</evidence>
<feature type="region of interest" description="Disordered" evidence="3">
    <location>
        <begin position="3327"/>
        <end position="3382"/>
    </location>
</feature>
<dbReference type="PROSITE" id="PS50004">
    <property type="entry name" value="C2"/>
    <property type="match status" value="10"/>
</dbReference>
<feature type="region of interest" description="Disordered" evidence="3">
    <location>
        <begin position="3405"/>
        <end position="3430"/>
    </location>
</feature>
<dbReference type="Gene3D" id="1.10.238.10">
    <property type="entry name" value="EF-hand"/>
    <property type="match status" value="3"/>
</dbReference>
<dbReference type="Pfam" id="PF13202">
    <property type="entry name" value="EF-hand_5"/>
    <property type="match status" value="1"/>
</dbReference>
<dbReference type="InterPro" id="IPR035892">
    <property type="entry name" value="C2_domain_sf"/>
</dbReference>
<sequence>MGKKRRSTRSKQKEAKPQALSPMSGHVTRMTATPPAPLPASPRQPPEASPDSPSSPDPMVPSRRAIPSYMQSTSAANMGTDSMLSPQETTKNYLNAASIRAQPLQPLDRLAAIEVEAHLKAPRSQFAFLADIRKFREEKARKKYMDMDGEGGGIVSVLKPKIPDNASPGPAAYDAPPPSVTSSSTSTPFTTATRFPNPSTNVHNSYLGSMKTYPVLPNPPVDYSPMELTMESSLARLSTVPQQGSLTEAFDAPIAGIFQLYHGDFKSQSYFGSTWDSKAELLKQKNLVTKNAHPHTGLVNRIMEKDDLALEHLNYELIHPYALPETFDLVDVQREMDSIVSECESTHQKEKINRMFKIYWKTRLKNAFPRFFAHTLQGRELERFAAAVEMQKVGRVYVSKVKVQRIRDYNREQARLTLMAMTAPILGRMVSRLYRGFKARQRVKYLEQKRKNMRLLIKVQTRLRMVLARNRRRAQKAKAAEWRAAKLVQRNWRGKFGKSRLNQNGMTTLEKFGELKAITEDLKKKDDAATKIQNCWRGWIAWMKGPVAMDRAIKQRSLNNQAATTIQSRFRGRMGRRKAEKQRIHVGKQTFLAVHCQRITRGFLGRIHFYYHRKRIRMIRANAATRLQAAWQGKIGRARFRAAQKEKLKQDSATKINTMVLGFLGRRRFRHEVIKIKGEFSAVMIQSIARMHIVRSKLDFYVQERRRWDAQRPISRGFRRYRGQKQGRLRQMLVESGYCAMDPSQKATCYFEYTGQFLCERSLVKAIELLEQRGESWKFDPPGSKKRNLLGQIHDLTFFVSKEEKGKYDKERVGFVKDEIAAKAAIKLEEAALETLTSQQEKCTNETQKKALQGIINRRKVNLKAHNDDLRTASSEIRRVMPFLKIQIWKEMADPRKGKGSYYVNRYTGEPRYTEPPSYWRKISCAKCIQNYYRAYNGRQIGIHGACEVYPVLAPKFVVFFDRGGQMKMSKIGIRDYLNDGKGMFKRHIVKTFERVAIEEDSARKIHRCCKAYRIRMKVATMWRQVEEVQLKNVLILQRWWRCLSMKIVYEGAVKTQLWLQGVIQTERRYMLPLDCSVPDPIKLLEKLQEARQHEIEAAASKKRMMDLYSTQYVDDYSDIIEVTQVAAAKKKELEHIDKIHAQTKAGKEEAEAAASAVIEAEKKAKEAEDSAEAASSTSTAISQPQEPPVVPPLPPIRKKQPVIYTPSNSSGSEDENEEGATSGSQSSSSSYWESPRTKHDRVFKEMNDAKDCSGILKWVLPFLVPCESNIRSLAPEMGQRQLLQIAEVRSAKLMQRCWRTRVQLKKARLEILRRVQERRRLEAERIALEKYSVTRIANCYRCLVARRLLHLYKTCRMLAETLSERVCDVPKIVAKHDRLWNEHKGYLGQVCLDAGDLLRAISWSRRPARHPLVNQELKMKAFPESQKLVQGTVTLAARTARAPINVPPPPPDAGVRVLHRGPGGIVPIPLVNDEMNLYKGIDDDALFSDWEGRALPPLTLKLQLISAFIKRDAKPITSTTTKKLKGVANIVGRMGRDVNDMREKRAAAEVDFKEKNKIKEHETMKTVQNLYEEVSEQLLNRIEKAFIACDDNGDGVLSRKEVIMAALSNLEVRELLQLPPVFTPDFDEVFDRLDADQNDAVSFEEFQHFFLPSSASGVDAKYARVKAGFDLMDKNGDGSLTRTEMLTALMGEQSIRDLLNVADPETDEFEDMYRKIDTDNSGEISWVEFRAFFFPEWNDKVKQSSDKLYLIQKLKGGKGAKKSKFNAKAVFKRAVKKTTAIRLLSSISNKEKEIEVGGATPQELVNALGLSDVGGAATELVPKQVHPFLKSDPKAGGKAVQLTVAEKTRAMKLRKAAKKIKGAKFMLNKDGSLQVVGKGGAVDKPSIEGLLGKDQGGIAEVSFLEGLLDDVVDEEFDEEGEEDFEDEGGFGVMLEVCTASDLGMADSGFFSKGASDPYVVIMVGEKMVHKTGVIYDDVNPTWDPVEHNSRTILNIPRADYGSITLHVFDYDALGDDEFLGMVKLEENQVENPTEERETFPLMKNASLSKKQNSLVQGSVTIRLSPASEEDVLALRSTGERSMTGKARTPGGLASSLYNRAKSSVPMFRSQTASVEPDDLSPPCLDVTKDIRAHVNWCSGGQGSGATPQAMYSQPNPTWGNTALFYLPIPERKAAFQKRTPLEIQLKRGRDLYGSVTMTHSDVLAAIGCTTEWDVFDNVEGGYAFEADMPIEDKKKHISGSMKLLLSFEPPARTEARMIVKEVANDIIADVLALIPQLVPRVELQINAIQNIHTKRPNGNEWKPTVLVHWNNSECGRAKNFKLNPVDLVAEVKRAFDLIDVNGDGQLDRIEVVNGVLQNEEVRNLLKLPAVIDDAFDKWFAELDKENSKFISFDVFADHFLPSSAKAQMLEEQEMREQHALEAMNNLTTSDESDGSGIDYSSDEGGRTSCGHDHTRRPSIKEVQQNPGKFQKHAHEHDGNDGESAEEDDEGPAEYEISPSGLITKKKKSVFDPKSDVPFWGEEFFPLPVPEYWPPGPSAGKYDSPKRNFIRESGSSDKGGKLGMPMGLLEDDTQNVHLCIEVHDLEGKAEDEAGITTKLASTIIPVRQMFRPVQTKLDFPLDIAGPKGARLLDEDAFIQLEMCARRVRVPKWKTRLGVVGQHVVNDIMTAVNRIPQPRAELKILDAVDIPEHVKDLKCVILWGNRSKKTGQVGREIRQVPMSNRLSKKGKIVWDPRSRNKKLFLPAADLKRQDLEIHVHGVFHDEEGKVENQPVCLGYVQLNGDTPFLQPRQANDREGNPSTEVLYFPLVHSVEHATSGVLRVMQGQLGIQIRSADVPNEVNRELKPPHPTLKVTIHDATNVARAVPFGFSNPYVKIFWGGELVAKTLVEHKTLNPVWREEQFVMPLPFDMEYLKMTGKLQKVYMLDLELRVEIWSQGKVRDPDDEDGVSDKFLGQVTLCGKDLKRMPLYYYPFDLKPRTTSSDPREAMFVQGTIGLGLELEEMEVEMPVVYDDEAEGADDERGKSRMSGFGGESVTDLLSGAKLLLQVVEAWGLAKADTFGKSDPMCIIKWGGEEVGRTKAIDDTMEPVWDEEKFTLVYGRVGSVPTLDVECYDMDMMGPGDFVGMVSFEGKELLNPPQKSNLKNGMDLPVKSDWNGGVFELQKMPGKGGKFNRMVQGSIVLGFDQSDAMVRKKAHHDAVKMKRLAEAQKQAMLAALKHSVRMAKKHMKKTWEKVMESKRGRNDKDLWCLYCAQRKEYTRAKEYLQEHKSIDSSHFESEKAVDPEEEARIEKEFAKKRAAEKLKNTKKRKKELTLSEKLALVGAESGAMSVGPGGEVHHHGKRKKKKGEEGTETDFEESLRKQAAWEREREGEEREEMFTEDPMCLSWRPQETRERFLMEQEGIDEDGVPKDAPEWVDPQPEDFDPPTLPEWNNDWKVEQRMVPMLPVNRKSLYLRVIDCRGLEQKGFPYCRVWWNKKEVGRTDAALLAEHGRATGKDKIFMTDPIFQYEEPFLLPFEPGKEGDSHLSVEVWTGPTCRGQVTLESQDLLNQAFKKEEIRDKMRVPFQLFPLSRTMVQKAEDAVRKVFNKPRMAQGKLGLMLITMEPGTVYPPKWPEKAPRMKEFEGIPSWQLRFPIVYKGSKKMIEEGSEEGVVESENRDNRGGDEEVLELLEEGEEKKETEVSPKQKKVDEKNGQEKKGDDDKGEEEGKREDEKKEENAPSPFGKQAEEGEELNRGPVFTKDDVDWDKLAGIKYPDVVYKFQILSARGLKKADFLGKSDPFCMVSQGGDPVGQTEVVDESMDPVFRRATFDIPFRFISGKRKCPIVIDLYDKDILSPDPDSAYPPKDADFMGQIVISPEELIDLVGEAHHFELKPPEGERGGRLVGGEICCSANVVKAPPPVPRYELQILRAQGLSKADRFGKSDPFVVITWEGKEIGRTIEVERTYNPDWFDDEYFSIPLHVPRQNPDKYHPDLKIEVYDMDRGKGGRRETGEFLGGITLKGAAELQPMEDEEECTHSLLKKEHFCNNPDVWFDARTSSWLKKPTDGKQYEGSGWTPPKLEFIEGDDEDVKGVGGLVESGNGSFETPSKAVAEGKEEFSGEGEEEAPPSGDDDKATDAKGGEEKAEAKEEPKETETKATPDSKAAPGTPASAETKTASSLIPATPVAEPKEVPREDPMKEPEEGGEGSDPPPAEAKSKGFFGKMADTMKDIQNLEDTFNSADSRYTTVSGTLTYRLILLDATERVEEWIDEGKPEITNDENAIVCRIMDAMDLAKADVVGASDPYCRVLWNYREVYRTKCIPDDLNPVWEDTGCFLPVGKYRHGQFDHLKIEVFDKEAMAIGWDMGDFLGEVIMEGDFLKGKFHKYKQDYVLQKRKEKDPEEQKLVQGTLALHFSRKRHKTLIKNGIWWPDDDNADGRKPREWLHVKIKKAMGLAKADSALFGMGGSSDPYVVVFFNREKVWESKVINNNQNPQWDDGDEFPVPMRGFTYGPPELRIAVFDKDTVGQDEFLGQIFLYGDEVLKMDKKVTMQKQLGGRMGVIKEEVEVKGEIFLSTHVTLEPSFLSICDKFELCLPYDVIAVQVVDGRNLPKSDRLGLSDPYVVVLWKGEEVARTKTIQETLSPKWEKEWFLFAIPKDRDLMELRFEVYDDDMGVAGALVGGLVEAAGGKSKGDFLGRVTLKRDDLFDPPLFKKDFLLDGGPDRKKKSRQRALDEAKDKMLDFEGAGKSSHFDVVVSVHRARGLAKADMFGKSDPVVVGKWNGVEVGRSPIIKKTLDPDWGQFEFPPIKVDEEEEDGEFTLEVYDADFGKLGDFLGCSSFKVAQLKAGSGEEVELGLVEKVGSKKSKLVQGHLTASVSSVFVEVEQEEKDEEEVVEEGGEEEEGFKNEDGEIVDSKPITLHILEAGNLAKADTAMFGMGGSSDPFIEVKWSTGKFMHKTKVKNDTQDPVWEDEVVVLHVPTEVNTNKAELELHCDVWDKDMSGKGEFLGRAAFSQADLLKWCDSPPKRGVEVSLGKVMTWNAAKNKLVQGTLAVGFTRGEDEDADSPEMLKKKMK</sequence>
<keyword evidence="2" id="KW-0106">Calcium</keyword>
<evidence type="ECO:0000259" key="5">
    <source>
        <dbReference type="PROSITE" id="PS50222"/>
    </source>
</evidence>
<feature type="region of interest" description="Disordered" evidence="3">
    <location>
        <begin position="3674"/>
        <end position="3741"/>
    </location>
</feature>
<keyword evidence="7" id="KW-1185">Reference proteome</keyword>
<dbReference type="PROSITE" id="PS50222">
    <property type="entry name" value="EF_HAND_2"/>
    <property type="match status" value="6"/>
</dbReference>
<feature type="compositionally biased region" description="Acidic residues" evidence="3">
    <location>
        <begin position="2481"/>
        <end position="2493"/>
    </location>
</feature>
<dbReference type="SUPFAM" id="SSF49562">
    <property type="entry name" value="C2 domain (Calcium/lipid-binding domain, CaLB)"/>
    <property type="match status" value="10"/>
</dbReference>
<feature type="compositionally biased region" description="Basic and acidic residues" evidence="3">
    <location>
        <begin position="4114"/>
        <end position="4143"/>
    </location>
</feature>
<dbReference type="CDD" id="cd00030">
    <property type="entry name" value="C2"/>
    <property type="match status" value="9"/>
</dbReference>
<feature type="domain" description="C2" evidence="4">
    <location>
        <begin position="4406"/>
        <end position="4535"/>
    </location>
</feature>
<protein>
    <recommendedName>
        <fullName evidence="8">Calmodulin</fullName>
    </recommendedName>
</protein>
<dbReference type="InterPro" id="IPR000048">
    <property type="entry name" value="IQ_motif_EF-hand-BS"/>
</dbReference>
<feature type="domain" description="EF-hand" evidence="5">
    <location>
        <begin position="1661"/>
        <end position="1696"/>
    </location>
</feature>
<feature type="compositionally biased region" description="Basic and acidic residues" evidence="3">
    <location>
        <begin position="3677"/>
        <end position="3720"/>
    </location>
</feature>
<feature type="compositionally biased region" description="Pro residues" evidence="3">
    <location>
        <begin position="34"/>
        <end position="59"/>
    </location>
</feature>
<feature type="compositionally biased region" description="Polar residues" evidence="3">
    <location>
        <begin position="69"/>
        <end position="86"/>
    </location>
</feature>
<dbReference type="InterPro" id="IPR011992">
    <property type="entry name" value="EF-hand-dom_pair"/>
</dbReference>
<feature type="domain" description="EF-hand" evidence="5">
    <location>
        <begin position="2371"/>
        <end position="2406"/>
    </location>
</feature>
<evidence type="ECO:0000256" key="2">
    <source>
        <dbReference type="ARBA" id="ARBA00022837"/>
    </source>
</evidence>
<dbReference type="Gene3D" id="2.60.40.150">
    <property type="entry name" value="C2 domain"/>
    <property type="match status" value="10"/>
</dbReference>
<dbReference type="EMBL" id="BRXZ01000066">
    <property type="protein sequence ID" value="GMI04187.1"/>
    <property type="molecule type" value="Genomic_DNA"/>
</dbReference>
<feature type="compositionally biased region" description="Pro residues" evidence="3">
    <location>
        <begin position="1186"/>
        <end position="1196"/>
    </location>
</feature>
<reference evidence="6" key="1">
    <citation type="submission" date="2022-07" db="EMBL/GenBank/DDBJ databases">
        <title>Genome analysis of Parmales, a sister group of diatoms, reveals the evolutionary specialization of diatoms from phago-mixotrophs to photoautotrophs.</title>
        <authorList>
            <person name="Ban H."/>
            <person name="Sato S."/>
            <person name="Yoshikawa S."/>
            <person name="Kazumasa Y."/>
            <person name="Nakamura Y."/>
            <person name="Ichinomiya M."/>
            <person name="Saitoh K."/>
            <person name="Sato N."/>
            <person name="Blanc-Mathieu R."/>
            <person name="Endo H."/>
            <person name="Kuwata A."/>
            <person name="Ogata H."/>
        </authorList>
    </citation>
    <scope>NUCLEOTIDE SEQUENCE</scope>
</reference>
<feature type="compositionally biased region" description="Low complexity" evidence="3">
    <location>
        <begin position="1223"/>
        <end position="1235"/>
    </location>
</feature>
<feature type="compositionally biased region" description="Basic and acidic residues" evidence="3">
    <location>
        <begin position="2444"/>
        <end position="2453"/>
    </location>
</feature>
<dbReference type="InterPro" id="IPR018247">
    <property type="entry name" value="EF_Hand_1_Ca_BS"/>
</dbReference>
<feature type="compositionally biased region" description="Low complexity" evidence="3">
    <location>
        <begin position="1173"/>
        <end position="1185"/>
    </location>
</feature>
<feature type="region of interest" description="Disordered" evidence="3">
    <location>
        <begin position="1"/>
        <end position="86"/>
    </location>
</feature>
<feature type="domain" description="EF-hand" evidence="5">
    <location>
        <begin position="1705"/>
        <end position="1740"/>
    </location>
</feature>
<keyword evidence="1" id="KW-0479">Metal-binding</keyword>
<dbReference type="OrthoDB" id="191686at2759"/>
<feature type="region of interest" description="Disordered" evidence="3">
    <location>
        <begin position="4868"/>
        <end position="4888"/>
    </location>
</feature>
<evidence type="ECO:0000256" key="1">
    <source>
        <dbReference type="ARBA" id="ARBA00022723"/>
    </source>
</evidence>
<dbReference type="SUPFAM" id="SSF47473">
    <property type="entry name" value="EF-hand"/>
    <property type="match status" value="2"/>
</dbReference>
<dbReference type="PROSITE" id="PS50096">
    <property type="entry name" value="IQ"/>
    <property type="match status" value="4"/>
</dbReference>
<dbReference type="Gene3D" id="1.20.5.190">
    <property type="match status" value="1"/>
</dbReference>
<feature type="compositionally biased region" description="Basic and acidic residues" evidence="3">
    <location>
        <begin position="3728"/>
        <end position="3741"/>
    </location>
</feature>
<feature type="domain" description="C2" evidence="4">
    <location>
        <begin position="4881"/>
        <end position="5013"/>
    </location>
</feature>
<feature type="compositionally biased region" description="Basic and acidic residues" evidence="3">
    <location>
        <begin position="3359"/>
        <end position="3374"/>
    </location>
</feature>
<feature type="non-terminal residue" evidence="6">
    <location>
        <position position="5057"/>
    </location>
</feature>
<dbReference type="InterPro" id="IPR000008">
    <property type="entry name" value="C2_dom"/>
</dbReference>
<feature type="compositionally biased region" description="Basic and acidic residues" evidence="3">
    <location>
        <begin position="4171"/>
        <end position="4185"/>
    </location>
</feature>
<feature type="domain" description="C2" evidence="4">
    <location>
        <begin position="4561"/>
        <end position="4698"/>
    </location>
</feature>
<name>A0A9W7C6H9_9STRA</name>
<dbReference type="GO" id="GO:0005509">
    <property type="term" value="F:calcium ion binding"/>
    <property type="evidence" value="ECO:0007669"/>
    <property type="project" value="InterPro"/>
</dbReference>
<dbReference type="Pfam" id="PF00168">
    <property type="entry name" value="C2"/>
    <property type="match status" value="10"/>
</dbReference>
<evidence type="ECO:0000256" key="3">
    <source>
        <dbReference type="SAM" id="MobiDB-lite"/>
    </source>
</evidence>
<accession>A0A9W7C6H9</accession>
<feature type="domain" description="C2" evidence="4">
    <location>
        <begin position="3742"/>
        <end position="3875"/>
    </location>
</feature>
<dbReference type="SMART" id="SM00239">
    <property type="entry name" value="C2"/>
    <property type="match status" value="11"/>
</dbReference>
<feature type="domain" description="C2" evidence="4">
    <location>
        <begin position="3887"/>
        <end position="4022"/>
    </location>
</feature>
<feature type="domain" description="C2" evidence="4">
    <location>
        <begin position="3022"/>
        <end position="3146"/>
    </location>
</feature>
<evidence type="ECO:0000313" key="7">
    <source>
        <dbReference type="Proteomes" id="UP001165082"/>
    </source>
</evidence>
<feature type="compositionally biased region" description="Acidic residues" evidence="3">
    <location>
        <begin position="4868"/>
        <end position="4885"/>
    </location>
</feature>
<dbReference type="SMART" id="SM00015">
    <property type="entry name" value="IQ"/>
    <property type="match status" value="14"/>
</dbReference>
<dbReference type="Proteomes" id="UP001165082">
    <property type="component" value="Unassembled WGS sequence"/>
</dbReference>
<comment type="caution">
    <text evidence="6">The sequence shown here is derived from an EMBL/GenBank/DDBJ whole genome shotgun (WGS) entry which is preliminary data.</text>
</comment>
<feature type="region of interest" description="Disordered" evidence="3">
    <location>
        <begin position="2426"/>
        <end position="2496"/>
    </location>
</feature>
<feature type="domain" description="C2" evidence="4">
    <location>
        <begin position="2833"/>
        <end position="2978"/>
    </location>
</feature>
<dbReference type="PROSITE" id="PS00018">
    <property type="entry name" value="EF_HAND_1"/>
    <property type="match status" value="5"/>
</dbReference>
<dbReference type="Pfam" id="PF13499">
    <property type="entry name" value="EF-hand_7"/>
    <property type="match status" value="2"/>
</dbReference>
<feature type="compositionally biased region" description="Basic residues" evidence="3">
    <location>
        <begin position="1"/>
        <end position="10"/>
    </location>
</feature>
<organism evidence="6 7">
    <name type="scientific">Triparma retinervis</name>
    <dbReference type="NCBI Taxonomy" id="2557542"/>
    <lineage>
        <taxon>Eukaryota</taxon>
        <taxon>Sar</taxon>
        <taxon>Stramenopiles</taxon>
        <taxon>Ochrophyta</taxon>
        <taxon>Bolidophyceae</taxon>
        <taxon>Parmales</taxon>
        <taxon>Triparmaceae</taxon>
        <taxon>Triparma</taxon>
    </lineage>
</organism>
<feature type="region of interest" description="Disordered" evidence="3">
    <location>
        <begin position="4073"/>
        <end position="4201"/>
    </location>
</feature>
<feature type="domain" description="EF-hand" evidence="5">
    <location>
        <begin position="1622"/>
        <end position="1657"/>
    </location>
</feature>
<feature type="domain" description="C2" evidence="4">
    <location>
        <begin position="4717"/>
        <end position="4837"/>
    </location>
</feature>
<dbReference type="PANTHER" id="PTHR45911">
    <property type="entry name" value="C2 DOMAIN-CONTAINING PROTEIN"/>
    <property type="match status" value="1"/>
</dbReference>
<proteinExistence type="predicted"/>
<dbReference type="InterPro" id="IPR002048">
    <property type="entry name" value="EF_hand_dom"/>
</dbReference>
<feature type="region of interest" description="Disordered" evidence="3">
    <location>
        <begin position="1161"/>
        <end position="1236"/>
    </location>
</feature>
<dbReference type="SMART" id="SM00054">
    <property type="entry name" value="EFh"/>
    <property type="match status" value="6"/>
</dbReference>
<evidence type="ECO:0000259" key="4">
    <source>
        <dbReference type="PROSITE" id="PS50004"/>
    </source>
</evidence>
<feature type="domain" description="EF-hand" evidence="5">
    <location>
        <begin position="1578"/>
        <end position="1613"/>
    </location>
</feature>
<dbReference type="CDD" id="cd23767">
    <property type="entry name" value="IQCD"/>
    <property type="match status" value="1"/>
</dbReference>
<feature type="compositionally biased region" description="Polar residues" evidence="3">
    <location>
        <begin position="4154"/>
        <end position="4164"/>
    </location>
</feature>
<feature type="region of interest" description="Disordered" evidence="3">
    <location>
        <begin position="165"/>
        <end position="196"/>
    </location>
</feature>
<evidence type="ECO:0008006" key="8">
    <source>
        <dbReference type="Google" id="ProtNLM"/>
    </source>
</evidence>
<feature type="domain" description="C2" evidence="4">
    <location>
        <begin position="4253"/>
        <end position="4373"/>
    </location>
</feature>
<gene>
    <name evidence="6" type="ORF">TrRE_jg10342</name>
</gene>
<feature type="compositionally biased region" description="Low complexity" evidence="3">
    <location>
        <begin position="180"/>
        <end position="196"/>
    </location>
</feature>
<dbReference type="CDD" id="cd00051">
    <property type="entry name" value="EFh"/>
    <property type="match status" value="4"/>
</dbReference>
<feature type="domain" description="C2" evidence="4">
    <location>
        <begin position="1913"/>
        <end position="2040"/>
    </location>
</feature>